<comment type="caution">
    <text evidence="2">The sequence shown here is derived from an EMBL/GenBank/DDBJ whole genome shotgun (WGS) entry which is preliminary data.</text>
</comment>
<dbReference type="Proteomes" id="UP000036403">
    <property type="component" value="Unassembled WGS sequence"/>
</dbReference>
<feature type="coiled-coil region" evidence="1">
    <location>
        <begin position="85"/>
        <end position="126"/>
    </location>
</feature>
<accession>A0A0J7KC96</accession>
<dbReference type="STRING" id="67767.A0A0J7KC96"/>
<evidence type="ECO:0000313" key="2">
    <source>
        <dbReference type="EMBL" id="KMQ87937.1"/>
    </source>
</evidence>
<proteinExistence type="predicted"/>
<protein>
    <submittedName>
        <fullName evidence="2">Dc-stamp domain-containing protein 1-like protein</fullName>
    </submittedName>
</protein>
<organism evidence="2 3">
    <name type="scientific">Lasius niger</name>
    <name type="common">Black garden ant</name>
    <dbReference type="NCBI Taxonomy" id="67767"/>
    <lineage>
        <taxon>Eukaryota</taxon>
        <taxon>Metazoa</taxon>
        <taxon>Ecdysozoa</taxon>
        <taxon>Arthropoda</taxon>
        <taxon>Hexapoda</taxon>
        <taxon>Insecta</taxon>
        <taxon>Pterygota</taxon>
        <taxon>Neoptera</taxon>
        <taxon>Endopterygota</taxon>
        <taxon>Hymenoptera</taxon>
        <taxon>Apocrita</taxon>
        <taxon>Aculeata</taxon>
        <taxon>Formicoidea</taxon>
        <taxon>Formicidae</taxon>
        <taxon>Formicinae</taxon>
        <taxon>Lasius</taxon>
        <taxon>Lasius</taxon>
    </lineage>
</organism>
<dbReference type="InterPro" id="IPR051856">
    <property type="entry name" value="CSR-E3_Ligase_Protein"/>
</dbReference>
<evidence type="ECO:0000313" key="3">
    <source>
        <dbReference type="Proteomes" id="UP000036403"/>
    </source>
</evidence>
<sequence>MFNLMYNGKEVVRTFACTTQLTYNLTQTRFDLMFKPFQQAVLAMKADASELKDTLSSVRDLMSPIVEEIEGEEEMKRLKEENDYLDELQDDTKRSDEIEEKHEKEIAKAKSEADIYEAKYKKKIEARCEEQLSRGAERCRQGIFSLLSYRININNIETNFSQSIREALIDMFGDAYDKCYDTVTVFAAWLLCWPMKLTFVCNLVQALGGANICDPEGKVDSGIGEGYVALKRARDTFSKSLKKAKLQYRVKKMPVILDLHDATDFAQGVMHEFNSRRKILESVMMIIKRYKTAG</sequence>
<keyword evidence="3" id="KW-1185">Reference proteome</keyword>
<reference evidence="2 3" key="1">
    <citation type="submission" date="2015-04" db="EMBL/GenBank/DDBJ databases">
        <title>Lasius niger genome sequencing.</title>
        <authorList>
            <person name="Konorov E.A."/>
            <person name="Nikitin M.A."/>
            <person name="Kirill M.V."/>
            <person name="Chang P."/>
        </authorList>
    </citation>
    <scope>NUCLEOTIDE SEQUENCE [LARGE SCALE GENOMIC DNA]</scope>
    <source>
        <tissue evidence="2">Whole</tissue>
    </source>
</reference>
<dbReference type="OrthoDB" id="5985669at2759"/>
<dbReference type="PaxDb" id="67767-A0A0J7KC96"/>
<dbReference type="AlphaFoldDB" id="A0A0J7KC96"/>
<name>A0A0J7KC96_LASNI</name>
<keyword evidence="1" id="KW-0175">Coiled coil</keyword>
<gene>
    <name evidence="2" type="ORF">RF55_12656</name>
</gene>
<dbReference type="PANTHER" id="PTHR21041">
    <property type="entry name" value="DENDRITIC CELL-SPECIFIC TRANSMEMBRANE PROTEIN"/>
    <property type="match status" value="1"/>
</dbReference>
<dbReference type="EMBL" id="LBMM01009691">
    <property type="protein sequence ID" value="KMQ87937.1"/>
    <property type="molecule type" value="Genomic_DNA"/>
</dbReference>
<evidence type="ECO:0000256" key="1">
    <source>
        <dbReference type="SAM" id="Coils"/>
    </source>
</evidence>
<dbReference type="PANTHER" id="PTHR21041:SF17">
    <property type="entry name" value="E3 UBIQUITIN-PROTEIN LIGASE DCST1"/>
    <property type="match status" value="1"/>
</dbReference>